<dbReference type="InterPro" id="IPR029044">
    <property type="entry name" value="Nucleotide-diphossugar_trans"/>
</dbReference>
<feature type="domain" description="Glycosyltransferase 2-like" evidence="1">
    <location>
        <begin position="3"/>
        <end position="158"/>
    </location>
</feature>
<organism evidence="2 3">
    <name type="scientific">Vagococcus elongatus</name>
    <dbReference type="NCBI Taxonomy" id="180344"/>
    <lineage>
        <taxon>Bacteria</taxon>
        <taxon>Bacillati</taxon>
        <taxon>Bacillota</taxon>
        <taxon>Bacilli</taxon>
        <taxon>Lactobacillales</taxon>
        <taxon>Enterococcaceae</taxon>
        <taxon>Vagococcus</taxon>
    </lineage>
</organism>
<sequence>MLSICMATYNGSAFVIRQLDSILRQLSANDEIIIVDDGSTDQTKALIEGLHDSRICLYVNQTNIGPIKSFERALALAKGEIIFLSDQDDIWLDGKVDTILRKMQLTGSDVIVHDSKVVDGDLKKISDSWNQHNANNLQPTVLNTIIKNGFSGCMMAFTSEVAQDSLPFPKTIEMHDQWVALSALMHKKKVTMIDDVLMLFVRHGDNATSIKKRSFIERLKGRINTLKAVIKYNSDFF</sequence>
<keyword evidence="3" id="KW-1185">Reference proteome</keyword>
<accession>A0A430B447</accession>
<name>A0A430B447_9ENTE</name>
<dbReference type="AlphaFoldDB" id="A0A430B447"/>
<dbReference type="GO" id="GO:0016758">
    <property type="term" value="F:hexosyltransferase activity"/>
    <property type="evidence" value="ECO:0007669"/>
    <property type="project" value="UniProtKB-ARBA"/>
</dbReference>
<protein>
    <recommendedName>
        <fullName evidence="1">Glycosyltransferase 2-like domain-containing protein</fullName>
    </recommendedName>
</protein>
<dbReference type="Pfam" id="PF00535">
    <property type="entry name" value="Glycos_transf_2"/>
    <property type="match status" value="1"/>
</dbReference>
<reference evidence="2 3" key="1">
    <citation type="submission" date="2017-05" db="EMBL/GenBank/DDBJ databases">
        <title>Vagococcus spp. assemblies.</title>
        <authorList>
            <person name="Gulvik C.A."/>
        </authorList>
    </citation>
    <scope>NUCLEOTIDE SEQUENCE [LARGE SCALE GENOMIC DNA]</scope>
    <source>
        <strain evidence="2 3">CCUG 51432</strain>
    </source>
</reference>
<dbReference type="RefSeq" id="WP_126806623.1">
    <property type="nucleotide sequence ID" value="NZ_NGKA01000002.1"/>
</dbReference>
<dbReference type="PANTHER" id="PTHR22916:SF3">
    <property type="entry name" value="UDP-GLCNAC:BETAGAL BETA-1,3-N-ACETYLGLUCOSAMINYLTRANSFERASE-LIKE PROTEIN 1"/>
    <property type="match status" value="1"/>
</dbReference>
<dbReference type="InterPro" id="IPR001173">
    <property type="entry name" value="Glyco_trans_2-like"/>
</dbReference>
<evidence type="ECO:0000259" key="1">
    <source>
        <dbReference type="Pfam" id="PF00535"/>
    </source>
</evidence>
<evidence type="ECO:0000313" key="2">
    <source>
        <dbReference type="EMBL" id="RSU15069.1"/>
    </source>
</evidence>
<dbReference type="SUPFAM" id="SSF53448">
    <property type="entry name" value="Nucleotide-diphospho-sugar transferases"/>
    <property type="match status" value="1"/>
</dbReference>
<evidence type="ECO:0000313" key="3">
    <source>
        <dbReference type="Proteomes" id="UP000287605"/>
    </source>
</evidence>
<dbReference type="Gene3D" id="3.90.550.10">
    <property type="entry name" value="Spore Coat Polysaccharide Biosynthesis Protein SpsA, Chain A"/>
    <property type="match status" value="1"/>
</dbReference>
<dbReference type="PANTHER" id="PTHR22916">
    <property type="entry name" value="GLYCOSYLTRANSFERASE"/>
    <property type="match status" value="1"/>
</dbReference>
<dbReference type="Proteomes" id="UP000287605">
    <property type="component" value="Unassembled WGS sequence"/>
</dbReference>
<comment type="caution">
    <text evidence="2">The sequence shown here is derived from an EMBL/GenBank/DDBJ whole genome shotgun (WGS) entry which is preliminary data.</text>
</comment>
<gene>
    <name evidence="2" type="ORF">CBF29_01655</name>
</gene>
<dbReference type="EMBL" id="NGKA01000002">
    <property type="protein sequence ID" value="RSU15069.1"/>
    <property type="molecule type" value="Genomic_DNA"/>
</dbReference>
<proteinExistence type="predicted"/>
<dbReference type="OrthoDB" id="9802649at2"/>